<dbReference type="Gene3D" id="1.25.40.10">
    <property type="entry name" value="Tetratricopeptide repeat domain"/>
    <property type="match status" value="2"/>
</dbReference>
<dbReference type="PROSITE" id="PS50005">
    <property type="entry name" value="TPR"/>
    <property type="match status" value="1"/>
</dbReference>
<sequence length="570" mass="63215">MSRPIYPAQQSMQSGQEALATNDWEKAKEYFSAAVRIEETPECLEYLGLASWWLDDAATTFSCREKAYRLYRELGDNKSAARVAIALAFDYFSFQGEFVIANGWSRRAHRLLEDLAPGVEHAMVKIFDGYVAVEVHHDPEKSFRLGTEIVELARQLNEFDFLMMGLATEGLALVCQGHVKEGMQRLDETATAALAGEIGDLDIAITVCCYLISACERVRDYGRAVQWCFHVNKAAGSGKYPLMFSQCQIHYSGILIWQGDWDEAEALLETYSEKLISSRPAHAAEGILLRADLYRKRGKMAEATELIKQAGARPFRILGANRLLLAKSALAYDLGDFETAGMLSERYLRNTPESCRLALPPALELHVLIMIALGKILKATESAAALRKIADTVGTEPLLATAAYVEGTVAIAQGDYAFAYKSFELALELFEQNKNPFEAARARTGLAQAMYLQGQKSNALAEVHLALGIFESLGAVIEKQRARVVLNKIKSAQPRQLEKNLPETLTHRELEILREMAAGRDNAEIARKLFISIRTAERHISNIYGKIGASGKAARAFTTAFAHRNHLLGE</sequence>
<dbReference type="Proteomes" id="UP001595818">
    <property type="component" value="Unassembled WGS sequence"/>
</dbReference>
<dbReference type="InterPro" id="IPR011990">
    <property type="entry name" value="TPR-like_helical_dom_sf"/>
</dbReference>
<keyword evidence="7" id="KW-1185">Reference proteome</keyword>
<protein>
    <submittedName>
        <fullName evidence="6">LuxR C-terminal-related transcriptional regulator</fullName>
    </submittedName>
</protein>
<dbReference type="InterPro" id="IPR019734">
    <property type="entry name" value="TPR_rpt"/>
</dbReference>
<dbReference type="PRINTS" id="PR00038">
    <property type="entry name" value="HTHLUXR"/>
</dbReference>
<reference evidence="7" key="1">
    <citation type="journal article" date="2019" name="Int. J. Syst. Evol. Microbiol.">
        <title>The Global Catalogue of Microorganisms (GCM) 10K type strain sequencing project: providing services to taxonomists for standard genome sequencing and annotation.</title>
        <authorList>
            <consortium name="The Broad Institute Genomics Platform"/>
            <consortium name="The Broad Institute Genome Sequencing Center for Infectious Disease"/>
            <person name="Wu L."/>
            <person name="Ma J."/>
        </authorList>
    </citation>
    <scope>NUCLEOTIDE SEQUENCE [LARGE SCALE GENOMIC DNA]</scope>
    <source>
        <strain evidence="7">CGMCC 4.7466</strain>
    </source>
</reference>
<accession>A0ABV9T1T3</accession>
<feature type="repeat" description="TPR" evidence="4">
    <location>
        <begin position="400"/>
        <end position="433"/>
    </location>
</feature>
<dbReference type="SMART" id="SM00028">
    <property type="entry name" value="TPR"/>
    <property type="match status" value="3"/>
</dbReference>
<dbReference type="Pfam" id="PF00196">
    <property type="entry name" value="GerE"/>
    <property type="match status" value="1"/>
</dbReference>
<dbReference type="InterPro" id="IPR000792">
    <property type="entry name" value="Tscrpt_reg_LuxR_C"/>
</dbReference>
<proteinExistence type="predicted"/>
<dbReference type="EMBL" id="JBHSJJ010000006">
    <property type="protein sequence ID" value="MFC4872578.1"/>
    <property type="molecule type" value="Genomic_DNA"/>
</dbReference>
<evidence type="ECO:0000256" key="4">
    <source>
        <dbReference type="PROSITE-ProRule" id="PRU00339"/>
    </source>
</evidence>
<evidence type="ECO:0000256" key="2">
    <source>
        <dbReference type="ARBA" id="ARBA00023125"/>
    </source>
</evidence>
<evidence type="ECO:0000313" key="6">
    <source>
        <dbReference type="EMBL" id="MFC4872578.1"/>
    </source>
</evidence>
<dbReference type="Gene3D" id="1.10.10.10">
    <property type="entry name" value="Winged helix-like DNA-binding domain superfamily/Winged helix DNA-binding domain"/>
    <property type="match status" value="1"/>
</dbReference>
<dbReference type="RefSeq" id="WP_377065089.1">
    <property type="nucleotide sequence ID" value="NZ_JBHSJJ010000006.1"/>
</dbReference>
<dbReference type="SUPFAM" id="SSF46894">
    <property type="entry name" value="C-terminal effector domain of the bipartite response regulators"/>
    <property type="match status" value="1"/>
</dbReference>
<organism evidence="6 7">
    <name type="scientific">Negadavirga shengliensis</name>
    <dbReference type="NCBI Taxonomy" id="1389218"/>
    <lineage>
        <taxon>Bacteria</taxon>
        <taxon>Pseudomonadati</taxon>
        <taxon>Bacteroidota</taxon>
        <taxon>Cytophagia</taxon>
        <taxon>Cytophagales</taxon>
        <taxon>Cyclobacteriaceae</taxon>
        <taxon>Negadavirga</taxon>
    </lineage>
</organism>
<dbReference type="PROSITE" id="PS50043">
    <property type="entry name" value="HTH_LUXR_2"/>
    <property type="match status" value="1"/>
</dbReference>
<feature type="domain" description="HTH luxR-type" evidence="5">
    <location>
        <begin position="498"/>
        <end position="564"/>
    </location>
</feature>
<dbReference type="PANTHER" id="PTHR44688:SF16">
    <property type="entry name" value="DNA-BINDING TRANSCRIPTIONAL ACTIVATOR DEVR_DOSR"/>
    <property type="match status" value="1"/>
</dbReference>
<name>A0ABV9T1T3_9BACT</name>
<dbReference type="CDD" id="cd06170">
    <property type="entry name" value="LuxR_C_like"/>
    <property type="match status" value="1"/>
</dbReference>
<keyword evidence="1" id="KW-0805">Transcription regulation</keyword>
<dbReference type="SMART" id="SM00421">
    <property type="entry name" value="HTH_LUXR"/>
    <property type="match status" value="1"/>
</dbReference>
<gene>
    <name evidence="6" type="ORF">ACFPFU_12855</name>
</gene>
<dbReference type="InterPro" id="IPR016032">
    <property type="entry name" value="Sig_transdc_resp-reg_C-effctor"/>
</dbReference>
<dbReference type="PANTHER" id="PTHR44688">
    <property type="entry name" value="DNA-BINDING TRANSCRIPTIONAL ACTIVATOR DEVR_DOSR"/>
    <property type="match status" value="1"/>
</dbReference>
<evidence type="ECO:0000256" key="1">
    <source>
        <dbReference type="ARBA" id="ARBA00023015"/>
    </source>
</evidence>
<keyword evidence="4" id="KW-0802">TPR repeat</keyword>
<evidence type="ECO:0000259" key="5">
    <source>
        <dbReference type="PROSITE" id="PS50043"/>
    </source>
</evidence>
<evidence type="ECO:0000256" key="3">
    <source>
        <dbReference type="ARBA" id="ARBA00023163"/>
    </source>
</evidence>
<dbReference type="SUPFAM" id="SSF48452">
    <property type="entry name" value="TPR-like"/>
    <property type="match status" value="2"/>
</dbReference>
<keyword evidence="3" id="KW-0804">Transcription</keyword>
<dbReference type="InterPro" id="IPR036388">
    <property type="entry name" value="WH-like_DNA-bd_sf"/>
</dbReference>
<evidence type="ECO:0000313" key="7">
    <source>
        <dbReference type="Proteomes" id="UP001595818"/>
    </source>
</evidence>
<keyword evidence="2" id="KW-0238">DNA-binding</keyword>
<comment type="caution">
    <text evidence="6">The sequence shown here is derived from an EMBL/GenBank/DDBJ whole genome shotgun (WGS) entry which is preliminary data.</text>
</comment>